<reference evidence="2 3" key="1">
    <citation type="submission" date="2019-03" db="EMBL/GenBank/DDBJ databases">
        <title>Genomic Encyclopedia of Type Strains, Phase IV (KMG-IV): sequencing the most valuable type-strain genomes for metagenomic binning, comparative biology and taxonomic classification.</title>
        <authorList>
            <person name="Goeker M."/>
        </authorList>
    </citation>
    <scope>NUCLEOTIDE SEQUENCE [LARGE SCALE GENOMIC DNA]</scope>
    <source>
        <strain evidence="2 3">DSM 24179</strain>
    </source>
</reference>
<gene>
    <name evidence="2" type="ORF">EV194_107160</name>
</gene>
<organism evidence="2 3">
    <name type="scientific">Natronoflexus pectinivorans</name>
    <dbReference type="NCBI Taxonomy" id="682526"/>
    <lineage>
        <taxon>Bacteria</taxon>
        <taxon>Pseudomonadati</taxon>
        <taxon>Bacteroidota</taxon>
        <taxon>Bacteroidia</taxon>
        <taxon>Marinilabiliales</taxon>
        <taxon>Marinilabiliaceae</taxon>
        <taxon>Natronoflexus</taxon>
    </lineage>
</organism>
<comment type="caution">
    <text evidence="2">The sequence shown here is derived from an EMBL/GenBank/DDBJ whole genome shotgun (WGS) entry which is preliminary data.</text>
</comment>
<dbReference type="AlphaFoldDB" id="A0A4R2GHB1"/>
<evidence type="ECO:0000256" key="1">
    <source>
        <dbReference type="SAM" id="Phobius"/>
    </source>
</evidence>
<dbReference type="EMBL" id="SLWK01000007">
    <property type="protein sequence ID" value="TCO07776.1"/>
    <property type="molecule type" value="Genomic_DNA"/>
</dbReference>
<keyword evidence="3" id="KW-1185">Reference proteome</keyword>
<name>A0A4R2GHB1_9BACT</name>
<feature type="transmembrane region" description="Helical" evidence="1">
    <location>
        <begin position="15"/>
        <end position="34"/>
    </location>
</feature>
<keyword evidence="1" id="KW-1133">Transmembrane helix</keyword>
<evidence type="ECO:0000313" key="3">
    <source>
        <dbReference type="Proteomes" id="UP000295221"/>
    </source>
</evidence>
<evidence type="ECO:0000313" key="2">
    <source>
        <dbReference type="EMBL" id="TCO07776.1"/>
    </source>
</evidence>
<protein>
    <submittedName>
        <fullName evidence="2">Uncharacterized protein</fullName>
    </submittedName>
</protein>
<accession>A0A4R2GHB1</accession>
<feature type="transmembrane region" description="Helical" evidence="1">
    <location>
        <begin position="46"/>
        <end position="75"/>
    </location>
</feature>
<dbReference type="Proteomes" id="UP000295221">
    <property type="component" value="Unassembled WGS sequence"/>
</dbReference>
<keyword evidence="1" id="KW-0812">Transmembrane</keyword>
<keyword evidence="1" id="KW-0472">Membrane</keyword>
<sequence length="83" mass="9821">MRDIIISGKRIKTELYFLLIVWGVANLINAFAIWKYETSWVEMITFQPLILMLTFFFYLLTVVIRVFISLVSFLVSRVKPKNT</sequence>
<proteinExistence type="predicted"/>